<dbReference type="EMBL" id="LPNM01000007">
    <property type="protein sequence ID" value="OEJ85711.1"/>
    <property type="molecule type" value="Genomic_DNA"/>
</dbReference>
<evidence type="ECO:0000256" key="2">
    <source>
        <dbReference type="SAM" id="Phobius"/>
    </source>
</evidence>
<sequence length="429" mass="50214">MEVFMRLNDDCDKDYCFQIEKNEKMNDKLVKFFDPKTGGVARYMNFKPSIFHNKKPSKFYKSVHPGYLTMNGTLLFDYHCDDPEYLVELDLSGKPISQQMWPHQLIVPQWDYNPVSIVLFTVIMCVWLYTDLPDFISPTPGICMTNNLSRIVRMYAVYAGRRGLVEKLNEELRVNTFKPLAQIGFFILHILKVIFVVFFFKVGMANPISFNPFVYYRTIHKKTTKQMDFLKSHLSDLGYIGIRRLSFDDYYSDFYNAMIKKAGGAVNAYKLGYFEFLRNPGLKLTKGEGFQTPLVYRFDEKHQTFDLLNTEKKFYLSEQYYLEVEKVLKASMEEIESLTRGENVIVKVDQKTKQTTYEKEEVKDLETFKKFKLVQLLKTFRKFGFYDLPEKDSERLASIYKILKENEAPTATSTSNAPSPIEIAAKKEN</sequence>
<organism evidence="3 4">
    <name type="scientific">Hanseniaspora osmophila</name>
    <dbReference type="NCBI Taxonomy" id="56408"/>
    <lineage>
        <taxon>Eukaryota</taxon>
        <taxon>Fungi</taxon>
        <taxon>Dikarya</taxon>
        <taxon>Ascomycota</taxon>
        <taxon>Saccharomycotina</taxon>
        <taxon>Saccharomycetes</taxon>
        <taxon>Saccharomycodales</taxon>
        <taxon>Saccharomycodaceae</taxon>
        <taxon>Hanseniaspora</taxon>
    </lineage>
</organism>
<keyword evidence="2" id="KW-0812">Transmembrane</keyword>
<feature type="region of interest" description="Disordered" evidence="1">
    <location>
        <begin position="409"/>
        <end position="429"/>
    </location>
</feature>
<dbReference type="InParanoid" id="A0A1E5RFN2"/>
<reference evidence="4" key="1">
    <citation type="journal article" date="2016" name="Genome Announc.">
        <title>Genome sequences of three species of Hanseniaspora isolated from spontaneous wine fermentations.</title>
        <authorList>
            <person name="Sternes P.R."/>
            <person name="Lee D."/>
            <person name="Kutyna D.R."/>
            <person name="Borneman A.R."/>
        </authorList>
    </citation>
    <scope>NUCLEOTIDE SEQUENCE [LARGE SCALE GENOMIC DNA]</scope>
    <source>
        <strain evidence="4">AWRI3579</strain>
    </source>
</reference>
<evidence type="ECO:0000256" key="1">
    <source>
        <dbReference type="SAM" id="MobiDB-lite"/>
    </source>
</evidence>
<keyword evidence="2" id="KW-1133">Transmembrane helix</keyword>
<evidence type="ECO:0000313" key="4">
    <source>
        <dbReference type="Proteomes" id="UP000095728"/>
    </source>
</evidence>
<accession>A0A1E5RFN2</accession>
<feature type="compositionally biased region" description="Polar residues" evidence="1">
    <location>
        <begin position="409"/>
        <end position="418"/>
    </location>
</feature>
<dbReference type="AlphaFoldDB" id="A0A1E5RFN2"/>
<comment type="caution">
    <text evidence="3">The sequence shown here is derived from an EMBL/GenBank/DDBJ whole genome shotgun (WGS) entry which is preliminary data.</text>
</comment>
<evidence type="ECO:0000313" key="3">
    <source>
        <dbReference type="EMBL" id="OEJ85711.1"/>
    </source>
</evidence>
<dbReference type="STRING" id="56408.A0A1E5RFN2"/>
<dbReference type="Proteomes" id="UP000095728">
    <property type="component" value="Unassembled WGS sequence"/>
</dbReference>
<dbReference type="InterPro" id="IPR022757">
    <property type="entry name" value="Gsf2"/>
</dbReference>
<dbReference type="FunCoup" id="A0A1E5RFN2">
    <property type="interactions" value="142"/>
</dbReference>
<proteinExistence type="predicted"/>
<dbReference type="Pfam" id="PF11055">
    <property type="entry name" value="Gsf2"/>
    <property type="match status" value="1"/>
</dbReference>
<keyword evidence="4" id="KW-1185">Reference proteome</keyword>
<feature type="transmembrane region" description="Helical" evidence="2">
    <location>
        <begin position="180"/>
        <end position="200"/>
    </location>
</feature>
<protein>
    <submittedName>
        <fullName evidence="3">Glucose-signaling factor 2</fullName>
    </submittedName>
</protein>
<name>A0A1E5RFN2_9ASCO</name>
<gene>
    <name evidence="3" type="ORF">AWRI3579_g2197</name>
</gene>
<dbReference type="OrthoDB" id="4076669at2759"/>
<keyword evidence="2" id="KW-0472">Membrane</keyword>